<dbReference type="AlphaFoldDB" id="A0ABD3GEG8"/>
<gene>
    <name evidence="1" type="ORF">R1sor_027543</name>
</gene>
<dbReference type="InterPro" id="IPR005199">
    <property type="entry name" value="Glyco_hydro_79"/>
</dbReference>
<proteinExistence type="predicted"/>
<sequence>MHIGATGKARKKRGSQLPKFSSLSSLVASCPRFMIVGGLHRFMGRHKQVLPDGQEVGSSLFRRTLLASHLLLDDVRWMVGGWQDRIVICTGRYGPPAVSLSKVTVVLSVSVAFGLNALYGRLKFEGLSEVADPWNPSNTENFIRYTRDRAYPVIAWELETEPSCPGSDWEDSDLDKLDSSFESQEREEKASFISTLYDALFRDGTKTEAALEHALEAHVKQQYRCYLPRFF</sequence>
<organism evidence="1 2">
    <name type="scientific">Riccia sorocarpa</name>
    <dbReference type="NCBI Taxonomy" id="122646"/>
    <lineage>
        <taxon>Eukaryota</taxon>
        <taxon>Viridiplantae</taxon>
        <taxon>Streptophyta</taxon>
        <taxon>Embryophyta</taxon>
        <taxon>Marchantiophyta</taxon>
        <taxon>Marchantiopsida</taxon>
        <taxon>Marchantiidae</taxon>
        <taxon>Marchantiales</taxon>
        <taxon>Ricciaceae</taxon>
        <taxon>Riccia</taxon>
    </lineage>
</organism>
<evidence type="ECO:0000313" key="1">
    <source>
        <dbReference type="EMBL" id="KAL3677595.1"/>
    </source>
</evidence>
<accession>A0ABD3GEG8</accession>
<dbReference type="Pfam" id="PF03662">
    <property type="entry name" value="Glyco_hydro_79n"/>
    <property type="match status" value="1"/>
</dbReference>
<dbReference type="EMBL" id="JBJQOH010000008">
    <property type="protein sequence ID" value="KAL3677595.1"/>
    <property type="molecule type" value="Genomic_DNA"/>
</dbReference>
<evidence type="ECO:0000313" key="2">
    <source>
        <dbReference type="Proteomes" id="UP001633002"/>
    </source>
</evidence>
<name>A0ABD3GEG8_9MARC</name>
<protein>
    <submittedName>
        <fullName evidence="1">Uncharacterized protein</fullName>
    </submittedName>
</protein>
<comment type="caution">
    <text evidence="1">The sequence shown here is derived from an EMBL/GenBank/DDBJ whole genome shotgun (WGS) entry which is preliminary data.</text>
</comment>
<dbReference type="Proteomes" id="UP001633002">
    <property type="component" value="Unassembled WGS sequence"/>
</dbReference>
<keyword evidence="2" id="KW-1185">Reference proteome</keyword>
<reference evidence="1 2" key="1">
    <citation type="submission" date="2024-09" db="EMBL/GenBank/DDBJ databases">
        <title>Chromosome-scale assembly of Riccia sorocarpa.</title>
        <authorList>
            <person name="Paukszto L."/>
        </authorList>
    </citation>
    <scope>NUCLEOTIDE SEQUENCE [LARGE SCALE GENOMIC DNA]</scope>
    <source>
        <strain evidence="1">LP-2024</strain>
        <tissue evidence="1">Aerial parts of the thallus</tissue>
    </source>
</reference>